<dbReference type="PANTHER" id="PTHR43046:SF14">
    <property type="entry name" value="MUTT_NUDIX FAMILY PROTEIN"/>
    <property type="match status" value="1"/>
</dbReference>
<keyword evidence="7" id="KW-1185">Reference proteome</keyword>
<dbReference type="InterPro" id="IPR020476">
    <property type="entry name" value="Nudix_hydrolase"/>
</dbReference>
<dbReference type="EMBL" id="QQBC01000009">
    <property type="protein sequence ID" value="RDI64051.1"/>
    <property type="molecule type" value="Genomic_DNA"/>
</dbReference>
<name>A0A370I1J6_9NOCA</name>
<evidence type="ECO:0000313" key="7">
    <source>
        <dbReference type="Proteomes" id="UP000254869"/>
    </source>
</evidence>
<dbReference type="InterPro" id="IPR000086">
    <property type="entry name" value="NUDIX_hydrolase_dom"/>
</dbReference>
<dbReference type="Gene3D" id="3.90.79.10">
    <property type="entry name" value="Nucleoside Triphosphate Pyrophosphohydrolase"/>
    <property type="match status" value="1"/>
</dbReference>
<evidence type="ECO:0000256" key="3">
    <source>
        <dbReference type="ARBA" id="ARBA00022801"/>
    </source>
</evidence>
<proteinExistence type="inferred from homology"/>
<evidence type="ECO:0000256" key="1">
    <source>
        <dbReference type="ARBA" id="ARBA00001946"/>
    </source>
</evidence>
<reference evidence="6 7" key="1">
    <citation type="submission" date="2018-07" db="EMBL/GenBank/DDBJ databases">
        <title>Genomic Encyclopedia of Type Strains, Phase IV (KMG-IV): sequencing the most valuable type-strain genomes for metagenomic binning, comparative biology and taxonomic classification.</title>
        <authorList>
            <person name="Goeker M."/>
        </authorList>
    </citation>
    <scope>NUCLEOTIDE SEQUENCE [LARGE SCALE GENOMIC DNA]</scope>
    <source>
        <strain evidence="6 7">DSM 44290</strain>
    </source>
</reference>
<dbReference type="Pfam" id="PF00293">
    <property type="entry name" value="NUDIX"/>
    <property type="match status" value="1"/>
</dbReference>
<comment type="caution">
    <text evidence="6">The sequence shown here is derived from an EMBL/GenBank/DDBJ whole genome shotgun (WGS) entry which is preliminary data.</text>
</comment>
<dbReference type="SUPFAM" id="SSF55811">
    <property type="entry name" value="Nudix"/>
    <property type="match status" value="1"/>
</dbReference>
<dbReference type="PRINTS" id="PR00502">
    <property type="entry name" value="NUDIXFAMILY"/>
</dbReference>
<dbReference type="PANTHER" id="PTHR43046">
    <property type="entry name" value="GDP-MANNOSE MANNOSYL HYDROLASE"/>
    <property type="match status" value="1"/>
</dbReference>
<dbReference type="PROSITE" id="PS51462">
    <property type="entry name" value="NUDIX"/>
    <property type="match status" value="1"/>
</dbReference>
<keyword evidence="3 4" id="KW-0378">Hydrolase</keyword>
<dbReference type="CDD" id="cd18876">
    <property type="entry name" value="NUDIX_Hydrolase"/>
    <property type="match status" value="1"/>
</dbReference>
<dbReference type="PROSITE" id="PS00893">
    <property type="entry name" value="NUDIX_BOX"/>
    <property type="match status" value="1"/>
</dbReference>
<gene>
    <name evidence="6" type="ORF">DFR76_109392</name>
</gene>
<organism evidence="6 7">
    <name type="scientific">Nocardia pseudobrasiliensis</name>
    <dbReference type="NCBI Taxonomy" id="45979"/>
    <lineage>
        <taxon>Bacteria</taxon>
        <taxon>Bacillati</taxon>
        <taxon>Actinomycetota</taxon>
        <taxon>Actinomycetes</taxon>
        <taxon>Mycobacteriales</taxon>
        <taxon>Nocardiaceae</taxon>
        <taxon>Nocardia</taxon>
    </lineage>
</organism>
<evidence type="ECO:0000256" key="2">
    <source>
        <dbReference type="ARBA" id="ARBA00005582"/>
    </source>
</evidence>
<dbReference type="Proteomes" id="UP000254869">
    <property type="component" value="Unassembled WGS sequence"/>
</dbReference>
<comment type="cofactor">
    <cofactor evidence="1">
        <name>Mg(2+)</name>
        <dbReference type="ChEBI" id="CHEBI:18420"/>
    </cofactor>
</comment>
<evidence type="ECO:0000313" key="6">
    <source>
        <dbReference type="EMBL" id="RDI64051.1"/>
    </source>
</evidence>
<sequence length="134" mass="15249">MVRPTYKDYWDIPGGYVEPGESPKTACRREIQEELGVTADKLELAAVDWAPNDKEGDKILFLFADPDLHEIEISNLRFLDHELAEARYVDVNDIDNYTIPRLARRLIATANALISHQIPLYLEHGEQSDAAQVE</sequence>
<dbReference type="GO" id="GO:0016787">
    <property type="term" value="F:hydrolase activity"/>
    <property type="evidence" value="ECO:0007669"/>
    <property type="project" value="UniProtKB-KW"/>
</dbReference>
<dbReference type="InterPro" id="IPR020084">
    <property type="entry name" value="NUDIX_hydrolase_CS"/>
</dbReference>
<comment type="similarity">
    <text evidence="2 4">Belongs to the Nudix hydrolase family.</text>
</comment>
<feature type="domain" description="Nudix hydrolase" evidence="5">
    <location>
        <begin position="1"/>
        <end position="113"/>
    </location>
</feature>
<dbReference type="STRING" id="1210086.GCA_001613105_03489"/>
<protein>
    <submittedName>
        <fullName evidence="6">NUDIX domain-containing protein</fullName>
    </submittedName>
</protein>
<dbReference type="AlphaFoldDB" id="A0A370I1J6"/>
<evidence type="ECO:0000256" key="4">
    <source>
        <dbReference type="RuleBase" id="RU003476"/>
    </source>
</evidence>
<dbReference type="InterPro" id="IPR015797">
    <property type="entry name" value="NUDIX_hydrolase-like_dom_sf"/>
</dbReference>
<accession>A0A370I1J6</accession>
<evidence type="ECO:0000259" key="5">
    <source>
        <dbReference type="PROSITE" id="PS51462"/>
    </source>
</evidence>